<dbReference type="AlphaFoldDB" id="A0A1I6PQX2"/>
<dbReference type="GO" id="GO:0031564">
    <property type="term" value="P:transcription antitermination"/>
    <property type="evidence" value="ECO:0007669"/>
    <property type="project" value="UniProtKB-KW"/>
</dbReference>
<dbReference type="Gene3D" id="2.30.30.30">
    <property type="match status" value="1"/>
</dbReference>
<gene>
    <name evidence="6" type="ORF">SAMN05444972_10275</name>
</gene>
<evidence type="ECO:0000313" key="7">
    <source>
        <dbReference type="Proteomes" id="UP000198660"/>
    </source>
</evidence>
<keyword evidence="2 4" id="KW-0805">Transcription regulation</keyword>
<accession>A0A1I6PQX2</accession>
<dbReference type="InterPro" id="IPR008991">
    <property type="entry name" value="Translation_prot_SH3-like_sf"/>
</dbReference>
<dbReference type="GO" id="GO:0006353">
    <property type="term" value="P:DNA-templated transcription termination"/>
    <property type="evidence" value="ECO:0007669"/>
    <property type="project" value="UniProtKB-KW"/>
</dbReference>
<dbReference type="CDD" id="cd08000">
    <property type="entry name" value="NGN"/>
    <property type="match status" value="1"/>
</dbReference>
<dbReference type="InterPro" id="IPR006645">
    <property type="entry name" value="NGN-like_dom"/>
</dbReference>
<evidence type="ECO:0000256" key="1">
    <source>
        <dbReference type="ARBA" id="ARBA00022814"/>
    </source>
</evidence>
<dbReference type="EMBL" id="FPAA01000002">
    <property type="protein sequence ID" value="SFS42607.1"/>
    <property type="molecule type" value="Genomic_DNA"/>
</dbReference>
<reference evidence="7" key="1">
    <citation type="submission" date="2016-10" db="EMBL/GenBank/DDBJ databases">
        <authorList>
            <person name="Varghese N."/>
            <person name="Submissions S."/>
        </authorList>
    </citation>
    <scope>NUCLEOTIDE SEQUENCE [LARGE SCALE GENOMIC DNA]</scope>
    <source>
        <strain evidence="7">DSM 45789</strain>
    </source>
</reference>
<protein>
    <recommendedName>
        <fullName evidence="4">Transcription termination/antitermination protein NusG</fullName>
    </recommendedName>
</protein>
<dbReference type="SUPFAM" id="SSF82679">
    <property type="entry name" value="N-utilization substance G protein NusG, N-terminal domain"/>
    <property type="match status" value="1"/>
</dbReference>
<dbReference type="InterPro" id="IPR047663">
    <property type="entry name" value="Transcription_antiterm_LoaP"/>
</dbReference>
<keyword evidence="7" id="KW-1185">Reference proteome</keyword>
<sequence length="178" mass="20738">MNWYALFVELGKEEVVKKKLDYYFDPETLYSFIPKRKILERKNGHTSYVIKKMFPSYVLIRTKMRTEIFHVLQEIEEVHRLLNTGAYFSKDTGVFFSKIDDEEMRVITKLAANNGIVDSSKIYIEGSGVHVESGPLKGLENSIKKIDRRKKRAKIKVNFMGKESTFDVSVEISKCKKQ</sequence>
<dbReference type="Gene3D" id="3.30.70.940">
    <property type="entry name" value="NusG, N-terminal domain"/>
    <property type="match status" value="1"/>
</dbReference>
<comment type="similarity">
    <text evidence="4">Belongs to the NusG family.</text>
</comment>
<organism evidence="6 7">
    <name type="scientific">Marininema halotolerans</name>
    <dbReference type="NCBI Taxonomy" id="1155944"/>
    <lineage>
        <taxon>Bacteria</taxon>
        <taxon>Bacillati</taxon>
        <taxon>Bacillota</taxon>
        <taxon>Bacilli</taxon>
        <taxon>Bacillales</taxon>
        <taxon>Thermoactinomycetaceae</taxon>
        <taxon>Marininema</taxon>
    </lineage>
</organism>
<dbReference type="PANTHER" id="PTHR30265">
    <property type="entry name" value="RHO-INTERACTING TRANSCRIPTION TERMINATION FACTOR NUSG"/>
    <property type="match status" value="1"/>
</dbReference>
<evidence type="ECO:0000256" key="2">
    <source>
        <dbReference type="ARBA" id="ARBA00023015"/>
    </source>
</evidence>
<evidence type="ECO:0000256" key="3">
    <source>
        <dbReference type="ARBA" id="ARBA00023163"/>
    </source>
</evidence>
<dbReference type="Proteomes" id="UP000198660">
    <property type="component" value="Unassembled WGS sequence"/>
</dbReference>
<dbReference type="GO" id="GO:0006354">
    <property type="term" value="P:DNA-templated transcription elongation"/>
    <property type="evidence" value="ECO:0007669"/>
    <property type="project" value="InterPro"/>
</dbReference>
<keyword evidence="3 4" id="KW-0804">Transcription</keyword>
<comment type="function">
    <text evidence="4">Participates in transcription elongation, termination and antitermination.</text>
</comment>
<dbReference type="Pfam" id="PF02357">
    <property type="entry name" value="NusG"/>
    <property type="match status" value="1"/>
</dbReference>
<keyword evidence="4" id="KW-0806">Transcription termination</keyword>
<keyword evidence="1 4" id="KW-0889">Transcription antitermination</keyword>
<dbReference type="InterPro" id="IPR036735">
    <property type="entry name" value="NGN_dom_sf"/>
</dbReference>
<feature type="domain" description="NusG-like N-terminal" evidence="5">
    <location>
        <begin position="1"/>
        <end position="85"/>
    </location>
</feature>
<dbReference type="NCBIfam" id="NF033641">
    <property type="entry name" value="antiterm_LoaP"/>
    <property type="match status" value="1"/>
</dbReference>
<evidence type="ECO:0000259" key="5">
    <source>
        <dbReference type="Pfam" id="PF02357"/>
    </source>
</evidence>
<proteinExistence type="inferred from homology"/>
<dbReference type="OrthoDB" id="1681764at2"/>
<evidence type="ECO:0000313" key="6">
    <source>
        <dbReference type="EMBL" id="SFS42607.1"/>
    </source>
</evidence>
<name>A0A1I6PQX2_9BACL</name>
<dbReference type="GO" id="GO:0032784">
    <property type="term" value="P:regulation of DNA-templated transcription elongation"/>
    <property type="evidence" value="ECO:0007669"/>
    <property type="project" value="InterPro"/>
</dbReference>
<evidence type="ECO:0000256" key="4">
    <source>
        <dbReference type="RuleBase" id="RU000538"/>
    </source>
</evidence>
<dbReference type="SUPFAM" id="SSF50104">
    <property type="entry name" value="Translation proteins SH3-like domain"/>
    <property type="match status" value="1"/>
</dbReference>
<dbReference type="RefSeq" id="WP_091833691.1">
    <property type="nucleotide sequence ID" value="NZ_FPAA01000002.1"/>
</dbReference>
<dbReference type="PRINTS" id="PR00338">
    <property type="entry name" value="NUSGTNSCPFCT"/>
</dbReference>
<dbReference type="InterPro" id="IPR043425">
    <property type="entry name" value="NusG-like"/>
</dbReference>
<dbReference type="InterPro" id="IPR001062">
    <property type="entry name" value="Transcrpt_antiterm_NusG"/>
</dbReference>
<dbReference type="PANTHER" id="PTHR30265:SF4">
    <property type="entry name" value="KOW MOTIF FAMILY PROTEIN, EXPRESSED"/>
    <property type="match status" value="1"/>
</dbReference>
<dbReference type="InterPro" id="IPR014722">
    <property type="entry name" value="Rib_uL2_dom2"/>
</dbReference>